<sequence>MQAKSTPLVPLDGGALALLTLALSLATFMQVLDTTIANVAIPTIAGNLGASSSQGTWVITSFGVANAISVPLTGWLAKRLGEVRLFLWSTTLFVIASWLCGMAPSLELLILFRVLQGAVAGPMIPLSQSLLLANYPPSKRSMALSLWSMTVIVAPIFGPILGGWISDNYHWGWIFFINVPLGIVVLLLCARLLRGRETQTERRPIDGVGLTLLVLGIGALQLMLDRGKELDWFSSTEVIVLAVVAVVGIIALIIWELTDDNPIVDLSLFAHRNFAIGVGCISLAYLLYFGTIVLLPQLLQTQLGYTATWAGLAAASVGILPVFLSPIIGKNAHRLDMRVLVTISFLVYAICFYARTWFTPQMSMASVVWPQFWQGLAVACFFMPLTTISFSGLKPHQLASASSLSNFLRTLSGSIGASIINTLWERREAVHHEWLTEAINPYNPTSQQALAALQSAGFSSDQGSAYLAREITRQGFLLGSNEIFGLSALLFLGLTLVVWLAKPPFHPAGAGGGDH</sequence>
<feature type="transmembrane region" description="Helical" evidence="8">
    <location>
        <begin position="171"/>
        <end position="193"/>
    </location>
</feature>
<feature type="transmembrane region" description="Helical" evidence="8">
    <location>
        <begin position="57"/>
        <end position="76"/>
    </location>
</feature>
<evidence type="ECO:0000256" key="6">
    <source>
        <dbReference type="ARBA" id="ARBA00022989"/>
    </source>
</evidence>
<gene>
    <name evidence="10" type="ORF">ACFOSS_04785</name>
</gene>
<keyword evidence="3" id="KW-0813">Transport</keyword>
<dbReference type="Proteomes" id="UP001595692">
    <property type="component" value="Unassembled WGS sequence"/>
</dbReference>
<feature type="transmembrane region" description="Helical" evidence="8">
    <location>
        <begin position="372"/>
        <end position="393"/>
    </location>
</feature>
<name>A0ABV8CLJ3_9GAMM</name>
<accession>A0ABV8CLJ3</accession>
<feature type="domain" description="Major facilitator superfamily (MFS) profile" evidence="9">
    <location>
        <begin position="19"/>
        <end position="506"/>
    </location>
</feature>
<dbReference type="PROSITE" id="PS50850">
    <property type="entry name" value="MFS"/>
    <property type="match status" value="1"/>
</dbReference>
<feature type="transmembrane region" description="Helical" evidence="8">
    <location>
        <begin position="236"/>
        <end position="254"/>
    </location>
</feature>
<keyword evidence="6 8" id="KW-1133">Transmembrane helix</keyword>
<feature type="transmembrane region" description="Helical" evidence="8">
    <location>
        <begin position="307"/>
        <end position="327"/>
    </location>
</feature>
<keyword evidence="7 8" id="KW-0472">Membrane</keyword>
<feature type="transmembrane region" description="Helical" evidence="8">
    <location>
        <begin position="205"/>
        <end position="224"/>
    </location>
</feature>
<dbReference type="Gene3D" id="1.20.1250.20">
    <property type="entry name" value="MFS general substrate transporter like domains"/>
    <property type="match status" value="1"/>
</dbReference>
<evidence type="ECO:0000256" key="2">
    <source>
        <dbReference type="ARBA" id="ARBA00008537"/>
    </source>
</evidence>
<feature type="transmembrane region" description="Helical" evidence="8">
    <location>
        <begin position="144"/>
        <end position="165"/>
    </location>
</feature>
<dbReference type="RefSeq" id="WP_377150956.1">
    <property type="nucleotide sequence ID" value="NZ_JBHSAF010000002.1"/>
</dbReference>
<organism evidence="10 11">
    <name type="scientific">Pseudaeromonas sharmana</name>
    <dbReference type="NCBI Taxonomy" id="328412"/>
    <lineage>
        <taxon>Bacteria</taxon>
        <taxon>Pseudomonadati</taxon>
        <taxon>Pseudomonadota</taxon>
        <taxon>Gammaproteobacteria</taxon>
        <taxon>Aeromonadales</taxon>
        <taxon>Aeromonadaceae</taxon>
        <taxon>Pseudaeromonas</taxon>
    </lineage>
</organism>
<dbReference type="SUPFAM" id="SSF103473">
    <property type="entry name" value="MFS general substrate transporter"/>
    <property type="match status" value="1"/>
</dbReference>
<keyword evidence="4" id="KW-1003">Cell membrane</keyword>
<keyword evidence="5 8" id="KW-0812">Transmembrane</keyword>
<dbReference type="PRINTS" id="PR01036">
    <property type="entry name" value="TCRTETB"/>
</dbReference>
<dbReference type="InterPro" id="IPR011701">
    <property type="entry name" value="MFS"/>
</dbReference>
<evidence type="ECO:0000256" key="5">
    <source>
        <dbReference type="ARBA" id="ARBA00022692"/>
    </source>
</evidence>
<dbReference type="CDD" id="cd17503">
    <property type="entry name" value="MFS_LmrB_MDR_like"/>
    <property type="match status" value="1"/>
</dbReference>
<dbReference type="PANTHER" id="PTHR42718:SF9">
    <property type="entry name" value="MAJOR FACILITATOR SUPERFAMILY MULTIDRUG TRANSPORTER MFSC"/>
    <property type="match status" value="1"/>
</dbReference>
<evidence type="ECO:0000256" key="3">
    <source>
        <dbReference type="ARBA" id="ARBA00022448"/>
    </source>
</evidence>
<dbReference type="InterPro" id="IPR020846">
    <property type="entry name" value="MFS_dom"/>
</dbReference>
<comment type="subcellular location">
    <subcellularLocation>
        <location evidence="1">Cell membrane</location>
        <topology evidence="1">Multi-pass membrane protein</topology>
    </subcellularLocation>
</comment>
<evidence type="ECO:0000313" key="10">
    <source>
        <dbReference type="EMBL" id="MFC3912782.1"/>
    </source>
</evidence>
<dbReference type="EMBL" id="JBHSAF010000002">
    <property type="protein sequence ID" value="MFC3912782.1"/>
    <property type="molecule type" value="Genomic_DNA"/>
</dbReference>
<dbReference type="Gene3D" id="1.20.1720.10">
    <property type="entry name" value="Multidrug resistance protein D"/>
    <property type="match status" value="1"/>
</dbReference>
<feature type="transmembrane region" description="Helical" evidence="8">
    <location>
        <begin position="110"/>
        <end position="132"/>
    </location>
</feature>
<feature type="transmembrane region" description="Helical" evidence="8">
    <location>
        <begin position="483"/>
        <end position="501"/>
    </location>
</feature>
<evidence type="ECO:0000256" key="7">
    <source>
        <dbReference type="ARBA" id="ARBA00023136"/>
    </source>
</evidence>
<feature type="transmembrane region" description="Helical" evidence="8">
    <location>
        <begin position="339"/>
        <end position="360"/>
    </location>
</feature>
<dbReference type="NCBIfam" id="TIGR00711">
    <property type="entry name" value="efflux_EmrB"/>
    <property type="match status" value="1"/>
</dbReference>
<keyword evidence="11" id="KW-1185">Reference proteome</keyword>
<dbReference type="Pfam" id="PF07690">
    <property type="entry name" value="MFS_1"/>
    <property type="match status" value="1"/>
</dbReference>
<evidence type="ECO:0000259" key="9">
    <source>
        <dbReference type="PROSITE" id="PS50850"/>
    </source>
</evidence>
<evidence type="ECO:0000256" key="1">
    <source>
        <dbReference type="ARBA" id="ARBA00004651"/>
    </source>
</evidence>
<feature type="transmembrane region" description="Helical" evidence="8">
    <location>
        <begin position="85"/>
        <end position="104"/>
    </location>
</feature>
<proteinExistence type="inferred from homology"/>
<protein>
    <submittedName>
        <fullName evidence="10">DHA2 family efflux MFS transporter permease subunit</fullName>
    </submittedName>
</protein>
<feature type="transmembrane region" description="Helical" evidence="8">
    <location>
        <begin position="274"/>
        <end position="295"/>
    </location>
</feature>
<reference evidence="11" key="1">
    <citation type="journal article" date="2019" name="Int. J. Syst. Evol. Microbiol.">
        <title>The Global Catalogue of Microorganisms (GCM) 10K type strain sequencing project: providing services to taxonomists for standard genome sequencing and annotation.</title>
        <authorList>
            <consortium name="The Broad Institute Genomics Platform"/>
            <consortium name="The Broad Institute Genome Sequencing Center for Infectious Disease"/>
            <person name="Wu L."/>
            <person name="Ma J."/>
        </authorList>
    </citation>
    <scope>NUCLEOTIDE SEQUENCE [LARGE SCALE GENOMIC DNA]</scope>
    <source>
        <strain evidence="11">CCUG 54939</strain>
    </source>
</reference>
<comment type="caution">
    <text evidence="10">The sequence shown here is derived from an EMBL/GenBank/DDBJ whole genome shotgun (WGS) entry which is preliminary data.</text>
</comment>
<comment type="similarity">
    <text evidence="2">Belongs to the major facilitator superfamily. EmrB family.</text>
</comment>
<evidence type="ECO:0000313" key="11">
    <source>
        <dbReference type="Proteomes" id="UP001595692"/>
    </source>
</evidence>
<evidence type="ECO:0000256" key="8">
    <source>
        <dbReference type="SAM" id="Phobius"/>
    </source>
</evidence>
<dbReference type="InterPro" id="IPR004638">
    <property type="entry name" value="EmrB-like"/>
</dbReference>
<dbReference type="PANTHER" id="PTHR42718">
    <property type="entry name" value="MAJOR FACILITATOR SUPERFAMILY MULTIDRUG TRANSPORTER MFSC"/>
    <property type="match status" value="1"/>
</dbReference>
<evidence type="ECO:0000256" key="4">
    <source>
        <dbReference type="ARBA" id="ARBA00022475"/>
    </source>
</evidence>
<dbReference type="InterPro" id="IPR036259">
    <property type="entry name" value="MFS_trans_sf"/>
</dbReference>